<feature type="domain" description="Phosphatidylserine Lipase ABHD16 N-terminal" evidence="3">
    <location>
        <begin position="7"/>
        <end position="141"/>
    </location>
</feature>
<dbReference type="InterPro" id="IPR000073">
    <property type="entry name" value="AB_hydrolase_1"/>
</dbReference>
<dbReference type="Gene3D" id="3.40.50.1820">
    <property type="entry name" value="alpha/beta hydrolase"/>
    <property type="match status" value="1"/>
</dbReference>
<feature type="transmembrane region" description="Helical" evidence="1">
    <location>
        <begin position="78"/>
        <end position="97"/>
    </location>
</feature>
<dbReference type="OrthoDB" id="6412627at2759"/>
<dbReference type="AlphaFoldDB" id="A0A443RQ54"/>
<evidence type="ECO:0000313" key="5">
    <source>
        <dbReference type="Proteomes" id="UP000285301"/>
    </source>
</evidence>
<keyword evidence="1" id="KW-0812">Transmembrane</keyword>
<keyword evidence="4" id="KW-0378">Hydrolase</keyword>
<dbReference type="PANTHER" id="PTHR12277">
    <property type="entry name" value="ALPHA/BETA HYDROLASE DOMAIN-CONTAINING PROTEIN"/>
    <property type="match status" value="1"/>
</dbReference>
<keyword evidence="1" id="KW-1133">Transmembrane helix</keyword>
<dbReference type="STRING" id="1965070.A0A443RQ54"/>
<dbReference type="PANTHER" id="PTHR12277:SF72">
    <property type="entry name" value="BAT5L PROTEIN"/>
    <property type="match status" value="1"/>
</dbReference>
<feature type="transmembrane region" description="Helical" evidence="1">
    <location>
        <begin position="45"/>
        <end position="66"/>
    </location>
</feature>
<feature type="domain" description="AB hydrolase-1" evidence="2">
    <location>
        <begin position="265"/>
        <end position="375"/>
    </location>
</feature>
<organism evidence="4 5">
    <name type="scientific">Dinothrombium tinctorium</name>
    <dbReference type="NCBI Taxonomy" id="1965070"/>
    <lineage>
        <taxon>Eukaryota</taxon>
        <taxon>Metazoa</taxon>
        <taxon>Ecdysozoa</taxon>
        <taxon>Arthropoda</taxon>
        <taxon>Chelicerata</taxon>
        <taxon>Arachnida</taxon>
        <taxon>Acari</taxon>
        <taxon>Acariformes</taxon>
        <taxon>Trombidiformes</taxon>
        <taxon>Prostigmata</taxon>
        <taxon>Anystina</taxon>
        <taxon>Parasitengona</taxon>
        <taxon>Trombidioidea</taxon>
        <taxon>Trombidiidae</taxon>
        <taxon>Dinothrombium</taxon>
    </lineage>
</organism>
<accession>A0A443RQ54</accession>
<name>A0A443RQ54_9ACAR</name>
<dbReference type="Pfam" id="PF00561">
    <property type="entry name" value="Abhydrolase_1"/>
    <property type="match status" value="1"/>
</dbReference>
<dbReference type="Pfam" id="PF22990">
    <property type="entry name" value="ABHD16_N"/>
    <property type="match status" value="1"/>
</dbReference>
<dbReference type="GO" id="GO:0012505">
    <property type="term" value="C:endomembrane system"/>
    <property type="evidence" value="ECO:0007669"/>
    <property type="project" value="TreeGrafter"/>
</dbReference>
<dbReference type="GO" id="GO:0004620">
    <property type="term" value="F:phospholipase activity"/>
    <property type="evidence" value="ECO:0007669"/>
    <property type="project" value="TreeGrafter"/>
</dbReference>
<protein>
    <submittedName>
        <fullName evidence="4">Abhydrolase domain-containing protein 16A-like protein</fullName>
    </submittedName>
</protein>
<reference evidence="4 5" key="1">
    <citation type="journal article" date="2018" name="Gigascience">
        <title>Genomes of trombidid mites reveal novel predicted allergens and laterally-transferred genes associated with secondary metabolism.</title>
        <authorList>
            <person name="Dong X."/>
            <person name="Chaisiri K."/>
            <person name="Xia D."/>
            <person name="Armstrong S.D."/>
            <person name="Fang Y."/>
            <person name="Donnelly M.J."/>
            <person name="Kadowaki T."/>
            <person name="McGarry J.W."/>
            <person name="Darby A.C."/>
            <person name="Makepeace B.L."/>
        </authorList>
    </citation>
    <scope>NUCLEOTIDE SEQUENCE [LARGE SCALE GENOMIC DNA]</scope>
    <source>
        <strain evidence="4">UoL-WK</strain>
    </source>
</reference>
<evidence type="ECO:0000313" key="4">
    <source>
        <dbReference type="EMBL" id="RWS17393.1"/>
    </source>
</evidence>
<dbReference type="SUPFAM" id="SSF53474">
    <property type="entry name" value="alpha/beta-Hydrolases"/>
    <property type="match status" value="1"/>
</dbReference>
<dbReference type="InterPro" id="IPR054518">
    <property type="entry name" value="ABHD16_N"/>
</dbReference>
<dbReference type="GO" id="GO:0047372">
    <property type="term" value="F:monoacylglycerol lipase activity"/>
    <property type="evidence" value="ECO:0007669"/>
    <property type="project" value="TreeGrafter"/>
</dbReference>
<dbReference type="InterPro" id="IPR029058">
    <property type="entry name" value="AB_hydrolase_fold"/>
</dbReference>
<sequence>MKNVIAFLNCLLGPRLYRIYRAENHEGRYYKPTAVEFWSDNIIKIMNFTYSLTVYTSPILLTLLYRRGNLNLSASNESYYLMVRVFGTATVVLISALCLRGCGRFANSDYRSFIYEYLKLRSLSIEHLNAPSSPLSRYEFDFDRWPIAYNARSSQLSLDRKELPKPLTSPQTSAGLINLILRMPLKLISAVAVHTFGRRMIYPGSVALLQKALDPVLREGRTRLIETYGGRRYKLLTLDGNSIDALFVDRRGNNTATGKTLVIGCEGNAGFYEIGTLGTPLEAGYSVLGWNHPGFGGSTGIPFPSQEVNAIDTVVNFAVEKLGFKMNQILIFAWSIGGYPATWAAMTYPEIKGLILDASFDDILPLAIAKMPTSWKPLVSNTIKTYFDLNNSRHLKYYSGPVLFIRRLKDEIINTNESEPLRTNRANDLLIKLFSDRFPHLVEDENALSVLFEWLSSEQVDQRRLLSQYLITEEYFLNALKSCVEKDGSSYPLSIGGEADTEEKIKLLLYLANKHLIDYDSTHCTPLPKHLFIEPWDLFKALNISNESKL</sequence>
<gene>
    <name evidence="4" type="ORF">B4U79_15756</name>
</gene>
<dbReference type="Proteomes" id="UP000285301">
    <property type="component" value="Unassembled WGS sequence"/>
</dbReference>
<evidence type="ECO:0000259" key="3">
    <source>
        <dbReference type="Pfam" id="PF22990"/>
    </source>
</evidence>
<evidence type="ECO:0000259" key="2">
    <source>
        <dbReference type="Pfam" id="PF00561"/>
    </source>
</evidence>
<evidence type="ECO:0000256" key="1">
    <source>
        <dbReference type="SAM" id="Phobius"/>
    </source>
</evidence>
<dbReference type="GO" id="GO:0006660">
    <property type="term" value="P:phosphatidylserine catabolic process"/>
    <property type="evidence" value="ECO:0007669"/>
    <property type="project" value="TreeGrafter"/>
</dbReference>
<dbReference type="EMBL" id="NCKU01000082">
    <property type="protein sequence ID" value="RWS17393.1"/>
    <property type="molecule type" value="Genomic_DNA"/>
</dbReference>
<comment type="caution">
    <text evidence="4">The sequence shown here is derived from an EMBL/GenBank/DDBJ whole genome shotgun (WGS) entry which is preliminary data.</text>
</comment>
<proteinExistence type="predicted"/>
<keyword evidence="1" id="KW-0472">Membrane</keyword>
<keyword evidence="5" id="KW-1185">Reference proteome</keyword>
<dbReference type="GO" id="GO:0052651">
    <property type="term" value="P:monoacylglycerol catabolic process"/>
    <property type="evidence" value="ECO:0007669"/>
    <property type="project" value="TreeGrafter"/>
</dbReference>